<dbReference type="Proteomes" id="UP000822688">
    <property type="component" value="Chromosome 3"/>
</dbReference>
<feature type="compositionally biased region" description="Basic residues" evidence="1">
    <location>
        <begin position="14"/>
        <end position="23"/>
    </location>
</feature>
<name>A0A8T0IRZ6_CERPU</name>
<proteinExistence type="predicted"/>
<feature type="region of interest" description="Disordered" evidence="1">
    <location>
        <begin position="1"/>
        <end position="68"/>
    </location>
</feature>
<dbReference type="EMBL" id="CM026423">
    <property type="protein sequence ID" value="KAG0585173.1"/>
    <property type="molecule type" value="Genomic_DNA"/>
</dbReference>
<evidence type="ECO:0000313" key="3">
    <source>
        <dbReference type="Proteomes" id="UP000822688"/>
    </source>
</evidence>
<evidence type="ECO:0000313" key="2">
    <source>
        <dbReference type="EMBL" id="KAG0585173.1"/>
    </source>
</evidence>
<organism evidence="2 3">
    <name type="scientific">Ceratodon purpureus</name>
    <name type="common">Fire moss</name>
    <name type="synonym">Dicranum purpureum</name>
    <dbReference type="NCBI Taxonomy" id="3225"/>
    <lineage>
        <taxon>Eukaryota</taxon>
        <taxon>Viridiplantae</taxon>
        <taxon>Streptophyta</taxon>
        <taxon>Embryophyta</taxon>
        <taxon>Bryophyta</taxon>
        <taxon>Bryophytina</taxon>
        <taxon>Bryopsida</taxon>
        <taxon>Dicranidae</taxon>
        <taxon>Pseudoditrichales</taxon>
        <taxon>Ditrichaceae</taxon>
        <taxon>Ceratodon</taxon>
    </lineage>
</organism>
<comment type="caution">
    <text evidence="2">The sequence shown here is derived from an EMBL/GenBank/DDBJ whole genome shotgun (WGS) entry which is preliminary data.</text>
</comment>
<keyword evidence="3" id="KW-1185">Reference proteome</keyword>
<sequence>MAMAMAMVMDRGGRGRSKGRSGGRKGEQSGNGGVERVREGRETLGGGGEGGGGGEHKIRCSSRQQGGLEGFRETAGRGYGIWDNLWGGRGGGGGGGGGHTLNTYSSVRLTSTIQR</sequence>
<reference evidence="2" key="1">
    <citation type="submission" date="2020-06" db="EMBL/GenBank/DDBJ databases">
        <title>WGS assembly of Ceratodon purpureus strain R40.</title>
        <authorList>
            <person name="Carey S.B."/>
            <person name="Jenkins J."/>
            <person name="Shu S."/>
            <person name="Lovell J.T."/>
            <person name="Sreedasyam A."/>
            <person name="Maumus F."/>
            <person name="Tiley G.P."/>
            <person name="Fernandez-Pozo N."/>
            <person name="Barry K."/>
            <person name="Chen C."/>
            <person name="Wang M."/>
            <person name="Lipzen A."/>
            <person name="Daum C."/>
            <person name="Saski C.A."/>
            <person name="Payton A.C."/>
            <person name="Mcbreen J.C."/>
            <person name="Conrad R.E."/>
            <person name="Kollar L.M."/>
            <person name="Olsson S."/>
            <person name="Huttunen S."/>
            <person name="Landis J.B."/>
            <person name="Wickett N.J."/>
            <person name="Johnson M.G."/>
            <person name="Rensing S.A."/>
            <person name="Grimwood J."/>
            <person name="Schmutz J."/>
            <person name="Mcdaniel S.F."/>
        </authorList>
    </citation>
    <scope>NUCLEOTIDE SEQUENCE</scope>
    <source>
        <strain evidence="2">R40</strain>
    </source>
</reference>
<accession>A0A8T0IRZ6</accession>
<feature type="region of interest" description="Disordered" evidence="1">
    <location>
        <begin position="92"/>
        <end position="115"/>
    </location>
</feature>
<evidence type="ECO:0000256" key="1">
    <source>
        <dbReference type="SAM" id="MobiDB-lite"/>
    </source>
</evidence>
<feature type="compositionally biased region" description="Gly residues" evidence="1">
    <location>
        <begin position="43"/>
        <end position="53"/>
    </location>
</feature>
<dbReference type="AlphaFoldDB" id="A0A8T0IRZ6"/>
<feature type="compositionally biased region" description="Polar residues" evidence="1">
    <location>
        <begin position="100"/>
        <end position="115"/>
    </location>
</feature>
<protein>
    <submittedName>
        <fullName evidence="2">Uncharacterized protein</fullName>
    </submittedName>
</protein>
<gene>
    <name evidence="2" type="ORF">KC19_3G264100</name>
</gene>